<comment type="caution">
    <text evidence="1">The sequence shown here is derived from an EMBL/GenBank/DDBJ whole genome shotgun (WGS) entry which is preliminary data.</text>
</comment>
<accession>A0ABQ2BPB6</accession>
<reference evidence="2" key="1">
    <citation type="journal article" date="2019" name="Int. J. Syst. Evol. Microbiol.">
        <title>The Global Catalogue of Microorganisms (GCM) 10K type strain sequencing project: providing services to taxonomists for standard genome sequencing and annotation.</title>
        <authorList>
            <consortium name="The Broad Institute Genomics Platform"/>
            <consortium name="The Broad Institute Genome Sequencing Center for Infectious Disease"/>
            <person name="Wu L."/>
            <person name="Ma J."/>
        </authorList>
    </citation>
    <scope>NUCLEOTIDE SEQUENCE [LARGE SCALE GENOMIC DNA]</scope>
    <source>
        <strain evidence="2">CGMCC 1.15043</strain>
    </source>
</reference>
<name>A0ABQ2BPB6_9BACL</name>
<evidence type="ECO:0000313" key="1">
    <source>
        <dbReference type="EMBL" id="GGI44427.1"/>
    </source>
</evidence>
<keyword evidence="2" id="KW-1185">Reference proteome</keyword>
<dbReference type="RefSeq" id="WP_189007648.1">
    <property type="nucleotide sequence ID" value="NZ_BMHE01000002.1"/>
</dbReference>
<dbReference type="Proteomes" id="UP000615455">
    <property type="component" value="Unassembled WGS sequence"/>
</dbReference>
<sequence>MESKQSLKQKRLQERELLDDYHQFVTEEALEPLYQSFVEWKQGTLPYDELTDQIHVFHKKNQEIYKDFQYSAHSELLLLAKMKLDRLTEEDIIANRWILERWGYEDINLKD</sequence>
<dbReference type="EMBL" id="BMHE01000002">
    <property type="protein sequence ID" value="GGI44427.1"/>
    <property type="molecule type" value="Genomic_DNA"/>
</dbReference>
<organism evidence="1 2">
    <name type="scientific">Paenibacillus marchantiophytorum</name>
    <dbReference type="NCBI Taxonomy" id="1619310"/>
    <lineage>
        <taxon>Bacteria</taxon>
        <taxon>Bacillati</taxon>
        <taxon>Bacillota</taxon>
        <taxon>Bacilli</taxon>
        <taxon>Bacillales</taxon>
        <taxon>Paenibacillaceae</taxon>
        <taxon>Paenibacillus</taxon>
    </lineage>
</organism>
<evidence type="ECO:0000313" key="2">
    <source>
        <dbReference type="Proteomes" id="UP000615455"/>
    </source>
</evidence>
<gene>
    <name evidence="1" type="ORF">GCM10008018_07050</name>
</gene>
<protein>
    <submittedName>
        <fullName evidence="1">Uncharacterized protein</fullName>
    </submittedName>
</protein>
<proteinExistence type="predicted"/>